<dbReference type="Proteomes" id="UP000232875">
    <property type="component" value="Unassembled WGS sequence"/>
</dbReference>
<sequence length="408" mass="43413">MPRAAEGWRSGMRALTTRACAPRVTTLASHDAAALLRALHDTLSAWKVGSAQTLLFSLSKSLPRDVLADAVGLLHSKQRTSSSVGFLSAPLPPSLVQSAKLPHAISLAALSDAVPFRSTIPGAQRIAVGRVLGRQPGKPNARAERLGDNDWRTLWGKENIDLSIPPALATGRAPGAVLFASDAQPQGLLEGLDAHFPHASVLGTVTAPTPFETGRDHTLFYSTPTAHEICGEGAVGVALYGNARIERAKGNILSSLDHGNATQQFLRMAVQNHGARTREMGDAQVRDLSSQVRKEDEYFVGLYDAAHGSDTDVAPALIGRIVSGHPVRGTLCIETHAELGHGVQAGSSARFYAQFFRLASPAEHTPAQMPAAPRTPRCVFLTYPADGGLAIAPDPACMVSQRLFFRER</sequence>
<name>A0A2N1JFE0_9BASI</name>
<evidence type="ECO:0000313" key="2">
    <source>
        <dbReference type="Proteomes" id="UP000232875"/>
    </source>
</evidence>
<protein>
    <recommendedName>
        <fullName evidence="3">FIST domain-containing protein</fullName>
    </recommendedName>
</protein>
<reference evidence="1 2" key="1">
    <citation type="submission" date="2017-10" db="EMBL/GenBank/DDBJ databases">
        <title>A novel species of cold-tolerant Malassezia isolated from bats.</title>
        <authorList>
            <person name="Lorch J.M."/>
            <person name="Palmer J.M."/>
            <person name="Vanderwolf K.J."/>
            <person name="Schmidt K.Z."/>
            <person name="Verant M.L."/>
            <person name="Weller T.J."/>
            <person name="Blehert D.S."/>
        </authorList>
    </citation>
    <scope>NUCLEOTIDE SEQUENCE [LARGE SCALE GENOMIC DNA]</scope>
    <source>
        <strain evidence="1 2">NWHC:44797-103</strain>
    </source>
</reference>
<gene>
    <name evidence="1" type="ORF">MVES_001303</name>
</gene>
<accession>A0A2N1JFE0</accession>
<evidence type="ECO:0000313" key="1">
    <source>
        <dbReference type="EMBL" id="PKI85277.1"/>
    </source>
</evidence>
<proteinExistence type="predicted"/>
<dbReference type="AlphaFoldDB" id="A0A2N1JFE0"/>
<dbReference type="OrthoDB" id="10251508at2759"/>
<organism evidence="1 2">
    <name type="scientific">Malassezia vespertilionis</name>
    <dbReference type="NCBI Taxonomy" id="2020962"/>
    <lineage>
        <taxon>Eukaryota</taxon>
        <taxon>Fungi</taxon>
        <taxon>Dikarya</taxon>
        <taxon>Basidiomycota</taxon>
        <taxon>Ustilaginomycotina</taxon>
        <taxon>Malasseziomycetes</taxon>
        <taxon>Malasseziales</taxon>
        <taxon>Malasseziaceae</taxon>
        <taxon>Malassezia</taxon>
    </lineage>
</organism>
<keyword evidence="2" id="KW-1185">Reference proteome</keyword>
<evidence type="ECO:0008006" key="3">
    <source>
        <dbReference type="Google" id="ProtNLM"/>
    </source>
</evidence>
<dbReference type="EMBL" id="KZ454988">
    <property type="protein sequence ID" value="PKI85277.1"/>
    <property type="molecule type" value="Genomic_DNA"/>
</dbReference>